<dbReference type="Proteomes" id="UP000640333">
    <property type="component" value="Unassembled WGS sequence"/>
</dbReference>
<evidence type="ECO:0000256" key="3">
    <source>
        <dbReference type="ARBA" id="ARBA00023125"/>
    </source>
</evidence>
<dbReference type="Pfam" id="PF03466">
    <property type="entry name" value="LysR_substrate"/>
    <property type="match status" value="1"/>
</dbReference>
<keyword evidence="3" id="KW-0238">DNA-binding</keyword>
<dbReference type="PROSITE" id="PS50931">
    <property type="entry name" value="HTH_LYSR"/>
    <property type="match status" value="1"/>
</dbReference>
<comment type="similarity">
    <text evidence="1">Belongs to the LysR transcriptional regulatory family.</text>
</comment>
<accession>A0A8J7FCK9</accession>
<evidence type="ECO:0000256" key="1">
    <source>
        <dbReference type="ARBA" id="ARBA00009437"/>
    </source>
</evidence>
<evidence type="ECO:0000256" key="2">
    <source>
        <dbReference type="ARBA" id="ARBA00023015"/>
    </source>
</evidence>
<reference evidence="6" key="1">
    <citation type="submission" date="2020-10" db="EMBL/GenBank/DDBJ databases">
        <title>Bacterium isolated from coastal waters sediment.</title>
        <authorList>
            <person name="Chen R.-J."/>
            <person name="Lu D.-C."/>
            <person name="Zhu K.-L."/>
            <person name="Du Z.-J."/>
        </authorList>
    </citation>
    <scope>NUCLEOTIDE SEQUENCE</scope>
    <source>
        <strain evidence="6">N1Y112</strain>
    </source>
</reference>
<keyword evidence="4" id="KW-0804">Transcription</keyword>
<proteinExistence type="inferred from homology"/>
<dbReference type="Pfam" id="PF00126">
    <property type="entry name" value="HTH_1"/>
    <property type="match status" value="1"/>
</dbReference>
<dbReference type="PANTHER" id="PTHR30537">
    <property type="entry name" value="HTH-TYPE TRANSCRIPTIONAL REGULATOR"/>
    <property type="match status" value="1"/>
</dbReference>
<keyword evidence="7" id="KW-1185">Reference proteome</keyword>
<evidence type="ECO:0000313" key="7">
    <source>
        <dbReference type="Proteomes" id="UP000640333"/>
    </source>
</evidence>
<keyword evidence="2" id="KW-0805">Transcription regulation</keyword>
<dbReference type="InterPro" id="IPR005119">
    <property type="entry name" value="LysR_subst-bd"/>
</dbReference>
<dbReference type="FunFam" id="3.40.190.290:FF:000001">
    <property type="entry name" value="Transcriptional regulator, LysR family"/>
    <property type="match status" value="1"/>
</dbReference>
<dbReference type="AlphaFoldDB" id="A0A8J7FCK9"/>
<dbReference type="GO" id="GO:0006351">
    <property type="term" value="P:DNA-templated transcription"/>
    <property type="evidence" value="ECO:0007669"/>
    <property type="project" value="TreeGrafter"/>
</dbReference>
<feature type="domain" description="HTH lysR-type" evidence="5">
    <location>
        <begin position="10"/>
        <end position="59"/>
    </location>
</feature>
<evidence type="ECO:0000313" key="6">
    <source>
        <dbReference type="EMBL" id="MBE9399055.1"/>
    </source>
</evidence>
<protein>
    <submittedName>
        <fullName evidence="6">LysR family transcriptional regulator</fullName>
    </submittedName>
</protein>
<dbReference type="InterPro" id="IPR036388">
    <property type="entry name" value="WH-like_DNA-bd_sf"/>
</dbReference>
<dbReference type="Gene3D" id="3.40.190.290">
    <property type="match status" value="1"/>
</dbReference>
<dbReference type="EMBL" id="JADEYS010000021">
    <property type="protein sequence ID" value="MBE9399055.1"/>
    <property type="molecule type" value="Genomic_DNA"/>
</dbReference>
<dbReference type="GO" id="GO:0003700">
    <property type="term" value="F:DNA-binding transcription factor activity"/>
    <property type="evidence" value="ECO:0007669"/>
    <property type="project" value="InterPro"/>
</dbReference>
<dbReference type="InterPro" id="IPR058163">
    <property type="entry name" value="LysR-type_TF_proteobact-type"/>
</dbReference>
<dbReference type="PANTHER" id="PTHR30537:SF10">
    <property type="entry name" value="TRANSCRIPTIONAL REGULATOR-RELATED"/>
    <property type="match status" value="1"/>
</dbReference>
<dbReference type="GO" id="GO:0043565">
    <property type="term" value="F:sequence-specific DNA binding"/>
    <property type="evidence" value="ECO:0007669"/>
    <property type="project" value="TreeGrafter"/>
</dbReference>
<name>A0A8J7FCK9_9GAMM</name>
<dbReference type="InterPro" id="IPR036390">
    <property type="entry name" value="WH_DNA-bd_sf"/>
</dbReference>
<dbReference type="InterPro" id="IPR000847">
    <property type="entry name" value="LysR_HTH_N"/>
</dbReference>
<dbReference type="FunFam" id="1.10.10.10:FF:000001">
    <property type="entry name" value="LysR family transcriptional regulator"/>
    <property type="match status" value="1"/>
</dbReference>
<dbReference type="Gene3D" id="1.10.10.10">
    <property type="entry name" value="Winged helix-like DNA-binding domain superfamily/Winged helix DNA-binding domain"/>
    <property type="match status" value="1"/>
</dbReference>
<dbReference type="SUPFAM" id="SSF53850">
    <property type="entry name" value="Periplasmic binding protein-like II"/>
    <property type="match status" value="1"/>
</dbReference>
<sequence>MYSWEGVTEFVAVSETGSFTNAAQRLGISVAQVSRQVSALESRLATKLFYRTTRKVTVTEAGQLYYQHCRQVLDGLEEAERTLTNMQRTPRGQLKITAPTTYGENQIAPLLNNFMCDYPDLHLECHFTNQKVDLIDNGYDLAIRLGKLEDSSLMAKRLASRRQYVCASPDYLAANGEPHLLSELEQHNCLRGTLEYWRFQENGQERNIKVSGNIHCNSGQALTDAALKGLGLVQLPDYYIQSYLEAGTLIAVLQNYQQSDEGIWALYPHNRHLSPKVRMLVDYLSEKL</sequence>
<dbReference type="SUPFAM" id="SSF46785">
    <property type="entry name" value="Winged helix' DNA-binding domain"/>
    <property type="match status" value="1"/>
</dbReference>
<dbReference type="RefSeq" id="WP_193954747.1">
    <property type="nucleotide sequence ID" value="NZ_JADEYS010000021.1"/>
</dbReference>
<dbReference type="CDD" id="cd08470">
    <property type="entry name" value="PBP2_CrgA_like_1"/>
    <property type="match status" value="1"/>
</dbReference>
<organism evidence="6 7">
    <name type="scientific">Pontibacterium sinense</name>
    <dbReference type="NCBI Taxonomy" id="2781979"/>
    <lineage>
        <taxon>Bacteria</taxon>
        <taxon>Pseudomonadati</taxon>
        <taxon>Pseudomonadota</taxon>
        <taxon>Gammaproteobacteria</taxon>
        <taxon>Oceanospirillales</taxon>
        <taxon>Oceanospirillaceae</taxon>
        <taxon>Pontibacterium</taxon>
    </lineage>
</organism>
<evidence type="ECO:0000259" key="5">
    <source>
        <dbReference type="PROSITE" id="PS50931"/>
    </source>
</evidence>
<evidence type="ECO:0000256" key="4">
    <source>
        <dbReference type="ARBA" id="ARBA00023163"/>
    </source>
</evidence>
<comment type="caution">
    <text evidence="6">The sequence shown here is derived from an EMBL/GenBank/DDBJ whole genome shotgun (WGS) entry which is preliminary data.</text>
</comment>
<gene>
    <name evidence="6" type="ORF">IOQ59_17485</name>
</gene>